<dbReference type="EMBL" id="JAGGKP010000002">
    <property type="protein sequence ID" value="MBP1936653.1"/>
    <property type="molecule type" value="Genomic_DNA"/>
</dbReference>
<organism evidence="1 2">
    <name type="scientific">Paenibacillus sediminis</name>
    <dbReference type="NCBI Taxonomy" id="664909"/>
    <lineage>
        <taxon>Bacteria</taxon>
        <taxon>Bacillati</taxon>
        <taxon>Bacillota</taxon>
        <taxon>Bacilli</taxon>
        <taxon>Bacillales</taxon>
        <taxon>Paenibacillaceae</taxon>
        <taxon>Paenibacillus</taxon>
    </lineage>
</organism>
<proteinExistence type="predicted"/>
<reference evidence="1 2" key="1">
    <citation type="submission" date="2021-03" db="EMBL/GenBank/DDBJ databases">
        <title>Genomic Encyclopedia of Type Strains, Phase IV (KMG-IV): sequencing the most valuable type-strain genomes for metagenomic binning, comparative biology and taxonomic classification.</title>
        <authorList>
            <person name="Goeker M."/>
        </authorList>
    </citation>
    <scope>NUCLEOTIDE SEQUENCE [LARGE SCALE GENOMIC DNA]</scope>
    <source>
        <strain evidence="1 2">DSM 23491</strain>
    </source>
</reference>
<evidence type="ECO:0000313" key="2">
    <source>
        <dbReference type="Proteomes" id="UP001519273"/>
    </source>
</evidence>
<gene>
    <name evidence="1" type="ORF">J2Z20_001534</name>
</gene>
<evidence type="ECO:0000313" key="1">
    <source>
        <dbReference type="EMBL" id="MBP1936653.1"/>
    </source>
</evidence>
<evidence type="ECO:0008006" key="3">
    <source>
        <dbReference type="Google" id="ProtNLM"/>
    </source>
</evidence>
<name>A0ABS4H2B2_9BACL</name>
<keyword evidence="2" id="KW-1185">Reference proteome</keyword>
<dbReference type="Proteomes" id="UP001519273">
    <property type="component" value="Unassembled WGS sequence"/>
</dbReference>
<protein>
    <recommendedName>
        <fullName evidence="3">Flagellar protein FliT</fullName>
    </recommendedName>
</protein>
<sequence length="124" mass="14349">MTVEDSSELLLVVQSLLHTSKQIVGLNLNDDLNDHLLFKLQNEQELLRNKATDILEMKPELMSNEVRIILQECVTIEKRISHSLNLQKNRIQNILNPSDKSKIPKNGYLTEAHNYIGYFIDNHL</sequence>
<comment type="caution">
    <text evidence="1">The sequence shown here is derived from an EMBL/GenBank/DDBJ whole genome shotgun (WGS) entry which is preliminary data.</text>
</comment>
<dbReference type="RefSeq" id="WP_209847620.1">
    <property type="nucleotide sequence ID" value="NZ_CBCRVE010000003.1"/>
</dbReference>
<accession>A0ABS4H2B2</accession>